<keyword evidence="1" id="KW-0472">Membrane</keyword>
<organism evidence="2 3">
    <name type="scientific">Dreissena polymorpha</name>
    <name type="common">Zebra mussel</name>
    <name type="synonym">Mytilus polymorpha</name>
    <dbReference type="NCBI Taxonomy" id="45954"/>
    <lineage>
        <taxon>Eukaryota</taxon>
        <taxon>Metazoa</taxon>
        <taxon>Spiralia</taxon>
        <taxon>Lophotrochozoa</taxon>
        <taxon>Mollusca</taxon>
        <taxon>Bivalvia</taxon>
        <taxon>Autobranchia</taxon>
        <taxon>Heteroconchia</taxon>
        <taxon>Euheterodonta</taxon>
        <taxon>Imparidentia</taxon>
        <taxon>Neoheterodontei</taxon>
        <taxon>Myida</taxon>
        <taxon>Dreissenoidea</taxon>
        <taxon>Dreissenidae</taxon>
        <taxon>Dreissena</taxon>
    </lineage>
</organism>
<evidence type="ECO:0000313" key="2">
    <source>
        <dbReference type="EMBL" id="KAH3738542.1"/>
    </source>
</evidence>
<keyword evidence="3" id="KW-1185">Reference proteome</keyword>
<proteinExistence type="predicted"/>
<keyword evidence="1" id="KW-1133">Transmembrane helix</keyword>
<reference evidence="2" key="2">
    <citation type="submission" date="2020-11" db="EMBL/GenBank/DDBJ databases">
        <authorList>
            <person name="McCartney M.A."/>
            <person name="Auch B."/>
            <person name="Kono T."/>
            <person name="Mallez S."/>
            <person name="Becker A."/>
            <person name="Gohl D.M."/>
            <person name="Silverstein K.A.T."/>
            <person name="Koren S."/>
            <person name="Bechman K.B."/>
            <person name="Herman A."/>
            <person name="Abrahante J.E."/>
            <person name="Garbe J."/>
        </authorList>
    </citation>
    <scope>NUCLEOTIDE SEQUENCE</scope>
    <source>
        <strain evidence="2">Duluth1</strain>
        <tissue evidence="2">Whole animal</tissue>
    </source>
</reference>
<name>A0A9D4D4D7_DREPO</name>
<keyword evidence="1" id="KW-0812">Transmembrane</keyword>
<feature type="transmembrane region" description="Helical" evidence="1">
    <location>
        <begin position="28"/>
        <end position="45"/>
    </location>
</feature>
<dbReference type="Proteomes" id="UP000828390">
    <property type="component" value="Unassembled WGS sequence"/>
</dbReference>
<gene>
    <name evidence="2" type="ORF">DPMN_045179</name>
</gene>
<accession>A0A9D4D4D7</accession>
<dbReference type="EMBL" id="JAIWYP010000011">
    <property type="protein sequence ID" value="KAH3738542.1"/>
    <property type="molecule type" value="Genomic_DNA"/>
</dbReference>
<reference evidence="2" key="1">
    <citation type="journal article" date="2019" name="bioRxiv">
        <title>The Genome of the Zebra Mussel, Dreissena polymorpha: A Resource for Invasive Species Research.</title>
        <authorList>
            <person name="McCartney M.A."/>
            <person name="Auch B."/>
            <person name="Kono T."/>
            <person name="Mallez S."/>
            <person name="Zhang Y."/>
            <person name="Obille A."/>
            <person name="Becker A."/>
            <person name="Abrahante J.E."/>
            <person name="Garbe J."/>
            <person name="Badalamenti J.P."/>
            <person name="Herman A."/>
            <person name="Mangelson H."/>
            <person name="Liachko I."/>
            <person name="Sullivan S."/>
            <person name="Sone E.D."/>
            <person name="Koren S."/>
            <person name="Silverstein K.A.T."/>
            <person name="Beckman K.B."/>
            <person name="Gohl D.M."/>
        </authorList>
    </citation>
    <scope>NUCLEOTIDE SEQUENCE</scope>
    <source>
        <strain evidence="2">Duluth1</strain>
        <tissue evidence="2">Whole animal</tissue>
    </source>
</reference>
<evidence type="ECO:0000313" key="3">
    <source>
        <dbReference type="Proteomes" id="UP000828390"/>
    </source>
</evidence>
<comment type="caution">
    <text evidence="2">The sequence shown here is derived from an EMBL/GenBank/DDBJ whole genome shotgun (WGS) entry which is preliminary data.</text>
</comment>
<dbReference type="AlphaFoldDB" id="A0A9D4D4D7"/>
<evidence type="ECO:0000256" key="1">
    <source>
        <dbReference type="SAM" id="Phobius"/>
    </source>
</evidence>
<sequence>MTFDSDDVCDVLVQMTRVTFGSDDAGEVWFRGACLLLLGLVGIALGRPSNIELCLCTDHSCGFIVGILHGQEFIYMGHGRATALHVSKIKTFPHDTCLDSKTSQKRFLIDAGPLGHLDIGKDGVSAGVAGVNLRRRKRWCQRRGQIRCRSARSRQYRR</sequence>
<protein>
    <submittedName>
        <fullName evidence="2">Uncharacterized protein</fullName>
    </submittedName>
</protein>